<dbReference type="EMBL" id="VXIT01000021">
    <property type="protein sequence ID" value="KAA6406951.1"/>
    <property type="molecule type" value="Genomic_DNA"/>
</dbReference>
<reference evidence="2 3" key="1">
    <citation type="submission" date="2019-09" db="EMBL/GenBank/DDBJ databases">
        <title>The hologenome of the rock-dwelling lichen Lasallia pustulata.</title>
        <authorList>
            <person name="Greshake Tzovaras B."/>
            <person name="Segers F."/>
            <person name="Bicker A."/>
            <person name="Dal Grande F."/>
            <person name="Otte J."/>
            <person name="Hankeln T."/>
            <person name="Schmitt I."/>
            <person name="Ebersberger I."/>
        </authorList>
    </citation>
    <scope>NUCLEOTIDE SEQUENCE [LARGE SCALE GENOMIC DNA]</scope>
    <source>
        <strain evidence="2">A1-1</strain>
    </source>
</reference>
<protein>
    <submittedName>
        <fullName evidence="2">Uncharacterized protein</fullName>
    </submittedName>
</protein>
<evidence type="ECO:0000313" key="2">
    <source>
        <dbReference type="EMBL" id="KAA6406951.1"/>
    </source>
</evidence>
<feature type="region of interest" description="Disordered" evidence="1">
    <location>
        <begin position="18"/>
        <end position="47"/>
    </location>
</feature>
<evidence type="ECO:0000313" key="3">
    <source>
        <dbReference type="Proteomes" id="UP000324767"/>
    </source>
</evidence>
<dbReference type="AlphaFoldDB" id="A0A5M8PCI1"/>
<feature type="compositionally biased region" description="Low complexity" evidence="1">
    <location>
        <begin position="21"/>
        <end position="40"/>
    </location>
</feature>
<accession>A0A5M8PCI1</accession>
<gene>
    <name evidence="2" type="ORF">FRX48_09249</name>
</gene>
<proteinExistence type="predicted"/>
<dbReference type="Proteomes" id="UP000324767">
    <property type="component" value="Unassembled WGS sequence"/>
</dbReference>
<name>A0A5M8PCI1_9LECA</name>
<sequence>MALSAAVNANELEAKLRHFSSRSTARSTSRSTSISTSRSTPGPDNPREIEWELHQEKMAHVALIQEGGIPCHLAHLGFDTLEEPGEYKDIISFWGMDRSKFQEQLHDWREFCEWQQRTRRYHMKGNTFSDFLQSFREHRQKMGLEGDVKLHQERDRQSRLDNWMEYQFYHYQKLEPLEKKIKQARQGLESAQTRLRETGTAGFKGVNELNYIG</sequence>
<organism evidence="2 3">
    <name type="scientific">Lasallia pustulata</name>
    <dbReference type="NCBI Taxonomy" id="136370"/>
    <lineage>
        <taxon>Eukaryota</taxon>
        <taxon>Fungi</taxon>
        <taxon>Dikarya</taxon>
        <taxon>Ascomycota</taxon>
        <taxon>Pezizomycotina</taxon>
        <taxon>Lecanoromycetes</taxon>
        <taxon>OSLEUM clade</taxon>
        <taxon>Umbilicariomycetidae</taxon>
        <taxon>Umbilicariales</taxon>
        <taxon>Umbilicariaceae</taxon>
        <taxon>Lasallia</taxon>
    </lineage>
</organism>
<dbReference type="OrthoDB" id="5419928at2759"/>
<comment type="caution">
    <text evidence="2">The sequence shown here is derived from an EMBL/GenBank/DDBJ whole genome shotgun (WGS) entry which is preliminary data.</text>
</comment>
<evidence type="ECO:0000256" key="1">
    <source>
        <dbReference type="SAM" id="MobiDB-lite"/>
    </source>
</evidence>